<accession>A0AAV3PRP3</accession>
<keyword evidence="3" id="KW-0808">Transferase</keyword>
<name>A0AAV3PRP3_LITER</name>
<dbReference type="InterPro" id="IPR023213">
    <property type="entry name" value="CAT-like_dom_sf"/>
</dbReference>
<evidence type="ECO:0000256" key="2">
    <source>
        <dbReference type="ARBA" id="ARBA00009861"/>
    </source>
</evidence>
<dbReference type="Gene3D" id="3.30.559.10">
    <property type="entry name" value="Chloramphenicol acetyltransferase-like domain"/>
    <property type="match status" value="1"/>
</dbReference>
<protein>
    <submittedName>
        <fullName evidence="5">Uncharacterized protein</fullName>
    </submittedName>
</protein>
<dbReference type="EMBL" id="BAABME010002165">
    <property type="protein sequence ID" value="GAA0153366.1"/>
    <property type="molecule type" value="Genomic_DNA"/>
</dbReference>
<dbReference type="PANTHER" id="PTHR31623">
    <property type="entry name" value="F21J9.9"/>
    <property type="match status" value="1"/>
</dbReference>
<evidence type="ECO:0000313" key="5">
    <source>
        <dbReference type="EMBL" id="GAA0153366.1"/>
    </source>
</evidence>
<evidence type="ECO:0000313" key="6">
    <source>
        <dbReference type="Proteomes" id="UP001454036"/>
    </source>
</evidence>
<evidence type="ECO:0000256" key="4">
    <source>
        <dbReference type="ARBA" id="ARBA00023315"/>
    </source>
</evidence>
<dbReference type="PANTHER" id="PTHR31623:SF88">
    <property type="entry name" value="ACYLSUGAR ACYLTRANSFERASE 3-LIKE"/>
    <property type="match status" value="1"/>
</dbReference>
<gene>
    <name evidence="5" type="ORF">LIER_11620</name>
</gene>
<comment type="caution">
    <text evidence="5">The sequence shown here is derived from an EMBL/GenBank/DDBJ whole genome shotgun (WGS) entry which is preliminary data.</text>
</comment>
<evidence type="ECO:0000256" key="1">
    <source>
        <dbReference type="ARBA" id="ARBA00004913"/>
    </source>
</evidence>
<keyword evidence="6" id="KW-1185">Reference proteome</keyword>
<sequence length="272" mass="30815">MTYWAAIARKSFQGGSTVEVPLPSSPKLIGASLLPPKHDPFYSQLFELEIQRHTTIAKRFDFHGSMIDQLMALVSSKSNVKNPTRVEVVTALLNRCIVNAAKKNNDPLRPFILFMPFTIQNLLNPLLPHKLVENYLTFFLVPIPDEGDLEIPTLVSNIQKEKINYFRKYKGININQTISTISNDTEDFKQNNLANTRLTTSLCGYQFYDMDFGFGKPEKVSIGAMLIKYSMVLFDSPCKGGIDVVITLEEEVMPNFEIDEELNTFTSLDPSY</sequence>
<reference evidence="5 6" key="1">
    <citation type="submission" date="2024-01" db="EMBL/GenBank/DDBJ databases">
        <title>The complete chloroplast genome sequence of Lithospermum erythrorhizon: insights into the phylogenetic relationship among Boraginaceae species and the maternal lineages of purple gromwells.</title>
        <authorList>
            <person name="Okada T."/>
            <person name="Watanabe K."/>
        </authorList>
    </citation>
    <scope>NUCLEOTIDE SEQUENCE [LARGE SCALE GENOMIC DNA]</scope>
</reference>
<proteinExistence type="inferred from homology"/>
<keyword evidence="4" id="KW-0012">Acyltransferase</keyword>
<comment type="pathway">
    <text evidence="1">Alkaloid biosynthesis.</text>
</comment>
<evidence type="ECO:0000256" key="3">
    <source>
        <dbReference type="ARBA" id="ARBA00022679"/>
    </source>
</evidence>
<dbReference type="Proteomes" id="UP001454036">
    <property type="component" value="Unassembled WGS sequence"/>
</dbReference>
<dbReference type="AlphaFoldDB" id="A0AAV3PRP3"/>
<dbReference type="GO" id="GO:0016746">
    <property type="term" value="F:acyltransferase activity"/>
    <property type="evidence" value="ECO:0007669"/>
    <property type="project" value="UniProtKB-KW"/>
</dbReference>
<organism evidence="5 6">
    <name type="scientific">Lithospermum erythrorhizon</name>
    <name type="common">Purple gromwell</name>
    <name type="synonym">Lithospermum officinale var. erythrorhizon</name>
    <dbReference type="NCBI Taxonomy" id="34254"/>
    <lineage>
        <taxon>Eukaryota</taxon>
        <taxon>Viridiplantae</taxon>
        <taxon>Streptophyta</taxon>
        <taxon>Embryophyta</taxon>
        <taxon>Tracheophyta</taxon>
        <taxon>Spermatophyta</taxon>
        <taxon>Magnoliopsida</taxon>
        <taxon>eudicotyledons</taxon>
        <taxon>Gunneridae</taxon>
        <taxon>Pentapetalae</taxon>
        <taxon>asterids</taxon>
        <taxon>lamiids</taxon>
        <taxon>Boraginales</taxon>
        <taxon>Boraginaceae</taxon>
        <taxon>Boraginoideae</taxon>
        <taxon>Lithospermeae</taxon>
        <taxon>Lithospermum</taxon>
    </lineage>
</organism>
<dbReference type="Pfam" id="PF02458">
    <property type="entry name" value="Transferase"/>
    <property type="match status" value="1"/>
</dbReference>
<comment type="similarity">
    <text evidence="2">Belongs to the plant acyltransferase family.</text>
</comment>